<organism evidence="1 2">
    <name type="scientific">Clostridium botulinum B2 450</name>
    <dbReference type="NCBI Taxonomy" id="1379739"/>
    <lineage>
        <taxon>Bacteria</taxon>
        <taxon>Bacillati</taxon>
        <taxon>Bacillota</taxon>
        <taxon>Clostridia</taxon>
        <taxon>Eubacteriales</taxon>
        <taxon>Clostridiaceae</taxon>
        <taxon>Clostridium</taxon>
    </lineage>
</organism>
<sequence>MAYGRNEFGYYDGYQAVASSNQGSFNNPRQKMWMVQRRSDYGWRIELITNSFEAAKDKARFLLDCGGEYMNINRVMVSEIVPIDNVITPSV</sequence>
<reference evidence="1 2" key="1">
    <citation type="submission" date="2014-06" db="EMBL/GenBank/DDBJ databases">
        <title>Genome characterization of distinct group I Clostridium botulinum lineages.</title>
        <authorList>
            <person name="Giordani F."/>
            <person name="Anselmo A."/>
            <person name="Fillo S."/>
            <person name="Palozzi A.M."/>
            <person name="Fortunato A."/>
            <person name="Gentile B."/>
            <person name="Ciammaruconi A."/>
            <person name="Anniballi F."/>
            <person name="De Medici D."/>
            <person name="Lista F."/>
        </authorList>
    </citation>
    <scope>NUCLEOTIDE SEQUENCE [LARGE SCALE GENOMIC DNA]</scope>
    <source>
        <strain evidence="1 2">B2 450</strain>
    </source>
</reference>
<dbReference type="EMBL" id="JXSU01000007">
    <property type="protein sequence ID" value="KIS24809.1"/>
    <property type="molecule type" value="Genomic_DNA"/>
</dbReference>
<evidence type="ECO:0000313" key="1">
    <source>
        <dbReference type="EMBL" id="KIS24809.1"/>
    </source>
</evidence>
<dbReference type="Proteomes" id="UP000032250">
    <property type="component" value="Unassembled WGS sequence"/>
</dbReference>
<dbReference type="RefSeq" id="WP_043032269.1">
    <property type="nucleotide sequence ID" value="NZ_JXSU01000007.1"/>
</dbReference>
<comment type="caution">
    <text evidence="1">The sequence shown here is derived from an EMBL/GenBank/DDBJ whole genome shotgun (WGS) entry which is preliminary data.</text>
</comment>
<dbReference type="HOGENOM" id="CLU_2664535_0_0_9"/>
<accession>A0A0D1ANS2</accession>
<evidence type="ECO:0000313" key="2">
    <source>
        <dbReference type="Proteomes" id="UP000032250"/>
    </source>
</evidence>
<proteinExistence type="predicted"/>
<dbReference type="AlphaFoldDB" id="A0A0D1ANS2"/>
<gene>
    <name evidence="1" type="ORF">N495_14935</name>
</gene>
<dbReference type="PATRIC" id="fig|1379739.3.peg.3382"/>
<dbReference type="OrthoDB" id="1930375at2"/>
<protein>
    <submittedName>
        <fullName evidence="1">Uncharacterized protein</fullName>
    </submittedName>
</protein>
<name>A0A0D1ANS2_CLOBO</name>